<keyword evidence="6 9" id="KW-1133">Transmembrane helix</keyword>
<evidence type="ECO:0000313" key="10">
    <source>
        <dbReference type="Proteomes" id="UP000887578"/>
    </source>
</evidence>
<evidence type="ECO:0000256" key="3">
    <source>
        <dbReference type="ARBA" id="ARBA00022448"/>
    </source>
</evidence>
<dbReference type="InterPro" id="IPR004686">
    <property type="entry name" value="Mtc"/>
</dbReference>
<protein>
    <submittedName>
        <fullName evidence="11">Uncharacterized protein</fullName>
    </submittedName>
</protein>
<dbReference type="GO" id="GO:1990542">
    <property type="term" value="P:mitochondrial transmembrane transport"/>
    <property type="evidence" value="ECO:0007669"/>
    <property type="project" value="TreeGrafter"/>
</dbReference>
<keyword evidence="4 9" id="KW-0812">Transmembrane</keyword>
<dbReference type="Proteomes" id="UP000887578">
    <property type="component" value="Unplaced"/>
</dbReference>
<keyword evidence="3" id="KW-0813">Transport</keyword>
<dbReference type="GO" id="GO:0015075">
    <property type="term" value="F:monoatomic ion transmembrane transporter activity"/>
    <property type="evidence" value="ECO:0007669"/>
    <property type="project" value="InterPro"/>
</dbReference>
<dbReference type="GO" id="GO:0006865">
    <property type="term" value="P:amino acid transport"/>
    <property type="evidence" value="ECO:0007669"/>
    <property type="project" value="UniProtKB-KW"/>
</dbReference>
<keyword evidence="10" id="KW-1185">Reference proteome</keyword>
<evidence type="ECO:0000256" key="1">
    <source>
        <dbReference type="ARBA" id="ARBA00004225"/>
    </source>
</evidence>
<name>A0A914PS49_9BILA</name>
<evidence type="ECO:0000256" key="4">
    <source>
        <dbReference type="ARBA" id="ARBA00022692"/>
    </source>
</evidence>
<dbReference type="Pfam" id="PF03820">
    <property type="entry name" value="SFXNs"/>
    <property type="match status" value="1"/>
</dbReference>
<organism evidence="10 11">
    <name type="scientific">Panagrolaimus davidi</name>
    <dbReference type="NCBI Taxonomy" id="227884"/>
    <lineage>
        <taxon>Eukaryota</taxon>
        <taxon>Metazoa</taxon>
        <taxon>Ecdysozoa</taxon>
        <taxon>Nematoda</taxon>
        <taxon>Chromadorea</taxon>
        <taxon>Rhabditida</taxon>
        <taxon>Tylenchina</taxon>
        <taxon>Panagrolaimomorpha</taxon>
        <taxon>Panagrolaimoidea</taxon>
        <taxon>Panagrolaimidae</taxon>
        <taxon>Panagrolaimus</taxon>
    </lineage>
</organism>
<dbReference type="GO" id="GO:0005743">
    <property type="term" value="C:mitochondrial inner membrane"/>
    <property type="evidence" value="ECO:0007669"/>
    <property type="project" value="TreeGrafter"/>
</dbReference>
<accession>A0A914PS49</accession>
<evidence type="ECO:0000256" key="5">
    <source>
        <dbReference type="ARBA" id="ARBA00022970"/>
    </source>
</evidence>
<keyword evidence="5" id="KW-0029">Amino-acid transport</keyword>
<evidence type="ECO:0000256" key="8">
    <source>
        <dbReference type="ARBA" id="ARBA00023136"/>
    </source>
</evidence>
<reference evidence="11" key="1">
    <citation type="submission" date="2022-11" db="UniProtKB">
        <authorList>
            <consortium name="WormBaseParasite"/>
        </authorList>
    </citation>
    <scope>IDENTIFICATION</scope>
</reference>
<evidence type="ECO:0000256" key="7">
    <source>
        <dbReference type="ARBA" id="ARBA00023128"/>
    </source>
</evidence>
<dbReference type="PANTHER" id="PTHR11153:SF6">
    <property type="entry name" value="SIDEROFLEXIN-5"/>
    <property type="match status" value="1"/>
</dbReference>
<dbReference type="WBParaSite" id="PDA_v2.g20974.t1">
    <property type="protein sequence ID" value="PDA_v2.g20974.t1"/>
    <property type="gene ID" value="PDA_v2.g20974"/>
</dbReference>
<evidence type="ECO:0000256" key="9">
    <source>
        <dbReference type="SAM" id="Phobius"/>
    </source>
</evidence>
<evidence type="ECO:0000313" key="11">
    <source>
        <dbReference type="WBParaSite" id="PDA_v2.g20974.t1"/>
    </source>
</evidence>
<keyword evidence="8 9" id="KW-0472">Membrane</keyword>
<sequence length="107" mass="11760">METGIDVFDENGNKIGTSKVAAKRAVVDTALTRAFLPVPLLLAPPCIMPFLEKFKFVNQSKVRHIFVNAIVCTISFGLSLPVALALFPQISKVNFLQLLNDISKPFN</sequence>
<dbReference type="AlphaFoldDB" id="A0A914PS49"/>
<proteinExistence type="inferred from homology"/>
<dbReference type="PANTHER" id="PTHR11153">
    <property type="entry name" value="SIDEROFLEXIN"/>
    <property type="match status" value="1"/>
</dbReference>
<feature type="transmembrane region" description="Helical" evidence="9">
    <location>
        <begin position="65"/>
        <end position="87"/>
    </location>
</feature>
<evidence type="ECO:0000256" key="2">
    <source>
        <dbReference type="ARBA" id="ARBA00005974"/>
    </source>
</evidence>
<evidence type="ECO:0000256" key="6">
    <source>
        <dbReference type="ARBA" id="ARBA00022989"/>
    </source>
</evidence>
<comment type="similarity">
    <text evidence="2">Belongs to the sideroflexin family.</text>
</comment>
<keyword evidence="7" id="KW-0496">Mitochondrion</keyword>
<comment type="subcellular location">
    <subcellularLocation>
        <location evidence="1">Mitochondrion membrane</location>
        <topology evidence="1">Multi-pass membrane protein</topology>
    </subcellularLocation>
</comment>